<sequence length="285" mass="30856">MKLFVSPILHQGVSCEVVLHDTLNDRSGHQPEQSSPIILVRERAMSQQNNQKLAEDLVSALALQHQPLAISFTQEPMPGIDLFSDAMPTPTEDGRTGRVPAGCVFWMKAATNTFSTVAEDHANCSVGSVTHGFKTLEEVGSKSDVGALVGAGWVAPEMFPQIPVVKERFRYVTYGTLKDSQSVPDVVFLRINAKQAMTLSDALPGLRFEGKPQCHIIAIAKEQETVAVSVGCMLSRVRTGLPNSEMTCAIPGSRLAEVVQIIKTTAVIDSTVANYASEDSRRFSS</sequence>
<comment type="caution">
    <text evidence="1">The sequence shown here is derived from an EMBL/GenBank/DDBJ whole genome shotgun (WGS) entry which is preliminary data.</text>
</comment>
<accession>A0A2N6D137</accession>
<dbReference type="InterPro" id="IPR003748">
    <property type="entry name" value="DUF169"/>
</dbReference>
<protein>
    <submittedName>
        <fullName evidence="1">Uncharacterized protein</fullName>
    </submittedName>
</protein>
<gene>
    <name evidence="1" type="ORF">C0630_00445</name>
</gene>
<dbReference type="EMBL" id="PKUN01000001">
    <property type="protein sequence ID" value="PLX63417.1"/>
    <property type="molecule type" value="Genomic_DNA"/>
</dbReference>
<proteinExistence type="predicted"/>
<evidence type="ECO:0000313" key="1">
    <source>
        <dbReference type="EMBL" id="PLX63417.1"/>
    </source>
</evidence>
<dbReference type="Proteomes" id="UP000235015">
    <property type="component" value="Unassembled WGS sequence"/>
</dbReference>
<dbReference type="PANTHER" id="PTHR37954:SF3">
    <property type="entry name" value="DUF169 DOMAIN-CONTAINING PROTEIN"/>
    <property type="match status" value="1"/>
</dbReference>
<name>A0A2N6D137_9GAMM</name>
<organism evidence="1 2">
    <name type="scientific">Sedimenticola selenatireducens</name>
    <dbReference type="NCBI Taxonomy" id="191960"/>
    <lineage>
        <taxon>Bacteria</taxon>
        <taxon>Pseudomonadati</taxon>
        <taxon>Pseudomonadota</taxon>
        <taxon>Gammaproteobacteria</taxon>
        <taxon>Chromatiales</taxon>
        <taxon>Sedimenticolaceae</taxon>
        <taxon>Sedimenticola</taxon>
    </lineage>
</organism>
<dbReference type="PANTHER" id="PTHR37954">
    <property type="entry name" value="BLL4979 PROTEIN"/>
    <property type="match status" value="1"/>
</dbReference>
<reference evidence="1 2" key="1">
    <citation type="submission" date="2017-11" db="EMBL/GenBank/DDBJ databases">
        <title>Genome-resolved metagenomics identifies genetic mobility, metabolic interactions, and unexpected diversity in perchlorate-reducing communities.</title>
        <authorList>
            <person name="Barnum T.P."/>
            <person name="Figueroa I.A."/>
            <person name="Carlstrom C.I."/>
            <person name="Lucas L.N."/>
            <person name="Engelbrektson A.L."/>
            <person name="Coates J.D."/>
        </authorList>
    </citation>
    <scope>NUCLEOTIDE SEQUENCE [LARGE SCALE GENOMIC DNA]</scope>
    <source>
        <strain evidence="1">BM301</strain>
    </source>
</reference>
<dbReference type="AlphaFoldDB" id="A0A2N6D137"/>
<evidence type="ECO:0000313" key="2">
    <source>
        <dbReference type="Proteomes" id="UP000235015"/>
    </source>
</evidence>
<dbReference type="Pfam" id="PF02596">
    <property type="entry name" value="DUF169"/>
    <property type="match status" value="1"/>
</dbReference>